<evidence type="ECO:0000259" key="2">
    <source>
        <dbReference type="Pfam" id="PF20182"/>
    </source>
</evidence>
<dbReference type="EMBL" id="JAGPYQ010000001">
    <property type="protein sequence ID" value="MBQ0852518.1"/>
    <property type="molecule type" value="Genomic_DNA"/>
</dbReference>
<organism evidence="3 4">
    <name type="scientific">Streptomyces liliiviolaceus</name>
    <dbReference type="NCBI Taxonomy" id="2823109"/>
    <lineage>
        <taxon>Bacteria</taxon>
        <taxon>Bacillati</taxon>
        <taxon>Actinomycetota</taxon>
        <taxon>Actinomycetes</taxon>
        <taxon>Kitasatosporales</taxon>
        <taxon>Streptomycetaceae</taxon>
        <taxon>Streptomyces</taxon>
    </lineage>
</organism>
<dbReference type="InterPro" id="IPR046675">
    <property type="entry name" value="DUF6545"/>
</dbReference>
<evidence type="ECO:0000256" key="1">
    <source>
        <dbReference type="SAM" id="Phobius"/>
    </source>
</evidence>
<dbReference type="NCBIfam" id="NF042915">
    <property type="entry name" value="MAB_1171c_fam"/>
    <property type="match status" value="1"/>
</dbReference>
<proteinExistence type="predicted"/>
<dbReference type="Proteomes" id="UP000677413">
    <property type="component" value="Unassembled WGS sequence"/>
</dbReference>
<keyword evidence="1" id="KW-0472">Membrane</keyword>
<protein>
    <recommendedName>
        <fullName evidence="2">DUF6545 domain-containing protein</fullName>
    </recommendedName>
</protein>
<keyword evidence="4" id="KW-1185">Reference proteome</keyword>
<accession>A0A940XZA5</accession>
<feature type="transmembrane region" description="Helical" evidence="1">
    <location>
        <begin position="6"/>
        <end position="23"/>
    </location>
</feature>
<comment type="caution">
    <text evidence="3">The sequence shown here is derived from an EMBL/GenBank/DDBJ whole genome shotgun (WGS) entry which is preliminary data.</text>
</comment>
<feature type="transmembrane region" description="Helical" evidence="1">
    <location>
        <begin position="77"/>
        <end position="93"/>
    </location>
</feature>
<reference evidence="3 4" key="1">
    <citation type="submission" date="2021-04" db="EMBL/GenBank/DDBJ databases">
        <authorList>
            <person name="Tang X."/>
            <person name="Zhou X."/>
            <person name="Chen X."/>
            <person name="Cernava T."/>
            <person name="Zhang C."/>
        </authorList>
    </citation>
    <scope>NUCLEOTIDE SEQUENCE [LARGE SCALE GENOMIC DNA]</scope>
    <source>
        <strain evidence="3 4">BH-SS-21</strain>
    </source>
</reference>
<feature type="transmembrane region" description="Helical" evidence="1">
    <location>
        <begin position="105"/>
        <end position="124"/>
    </location>
</feature>
<dbReference type="RefSeq" id="WP_210888648.1">
    <property type="nucleotide sequence ID" value="NZ_JAGPYQ010000001.1"/>
</dbReference>
<feature type="transmembrane region" description="Helical" evidence="1">
    <location>
        <begin position="136"/>
        <end position="158"/>
    </location>
</feature>
<gene>
    <name evidence="3" type="ORF">J8N05_30605</name>
</gene>
<dbReference type="InterPro" id="IPR050039">
    <property type="entry name" value="MAB_1171c-like"/>
</dbReference>
<dbReference type="Pfam" id="PF20182">
    <property type="entry name" value="DUF6545"/>
    <property type="match status" value="1"/>
</dbReference>
<evidence type="ECO:0000313" key="3">
    <source>
        <dbReference type="EMBL" id="MBQ0852518.1"/>
    </source>
</evidence>
<feature type="transmembrane region" description="Helical" evidence="1">
    <location>
        <begin position="35"/>
        <end position="57"/>
    </location>
</feature>
<keyword evidence="1" id="KW-0812">Transmembrane</keyword>
<evidence type="ECO:0000313" key="4">
    <source>
        <dbReference type="Proteomes" id="UP000677413"/>
    </source>
</evidence>
<feature type="domain" description="DUF6545" evidence="2">
    <location>
        <begin position="248"/>
        <end position="400"/>
    </location>
</feature>
<dbReference type="AlphaFoldDB" id="A0A940XZA5"/>
<sequence length="424" mass="44796">MADLGSLVAAALFLSFALYRALIIWRGSDPAQRYIAGFAGCMGAAMLFRAPVVMSALRDLAPLDTVVMLVTHELKSFAHVLLLLVGLSLRPAGPDRGAQRRQLRLAAAVLVTGAAVLLMAGVRAESGLATAPPDRRWFLAVYNVLFAAYGTWCLLVLTRELVRQTRQVAAGPMRTGLRLMTFAALLGIVWTLWVLTYVPMNLTQGLHTASEDAVCSVLGAVTAALATGGATATWWASASGGPLAAPGRWLSAYRRHRALEPLWSALRTELPQIALDPAAPRRPVLWRAEFDLYRRVIEIRDGHLALRPYFPADATGRAAPDGTYGTAVGPTGPVGPVGPGERSAEVRAVVEAATIAAALEGKRAGRAPAGVHSSSPVSQQIAGTVAAEVAWLLLVTAAFVSSPEVAAARVRARTDAIGLQDGPR</sequence>
<name>A0A940XZA5_9ACTN</name>
<keyword evidence="1" id="KW-1133">Transmembrane helix</keyword>
<feature type="transmembrane region" description="Helical" evidence="1">
    <location>
        <begin position="179"/>
        <end position="200"/>
    </location>
</feature>